<protein>
    <recommendedName>
        <fullName evidence="4">SprT-like domain-containing protein</fullName>
    </recommendedName>
</protein>
<feature type="compositionally biased region" description="Basic and acidic residues" evidence="1">
    <location>
        <begin position="238"/>
        <end position="260"/>
    </location>
</feature>
<sequence length="558" mass="65783">MPRHDFDDGGMGGSADSPEGMNKGSCHQSTRGGIKDGQGNKNDVNGFLEEKKAQHAEYPQGEHRHGEHRPKEHRHKDHRPKDHGHEENRQKEHGHKEHKPKEHGHEENRHKEHRHKEHRPKEHEHEDNGPKEHQHKEHRSKEHEHEENRHKEHRHKEHRPKEHEHEDNGPKEHQHKEHRSKEHKHEENRHKEHRHKEHRPKEHEHEENRHKEHRHKEHRPKEHEHEENGPKEHRHKEHGRDEQGHDEHRTKEHRPKEPKEHRHKQHGRDEHGHDKHRTKEHRQGEPSDGKHQHKERDKGHQETEDAMTNFSKKLYKSALTHFRENSGSSYPCTQSEIDFHHHGVFEKPNKGPFVTAIQATEEVMRWNDAKRAPPREELAIIRNLAVAVHDAEKNLLFGPDLAIKAFADLDRVFFGGRLRGHVAVQWVKVVNPDGRVGEAAYCKTGQCHIRLSAGEIFTRKWREIGKNPVAITFGTLLHEMCHAYDMVRCPQEAWRGDCHDELFGTKISVVHDRATHILGTAQAWSQLFNDQTSPQPPALLNICLYEGVHSTDRERRDG</sequence>
<organism evidence="2 3">
    <name type="scientific">Letharia columbiana</name>
    <dbReference type="NCBI Taxonomy" id="112416"/>
    <lineage>
        <taxon>Eukaryota</taxon>
        <taxon>Fungi</taxon>
        <taxon>Dikarya</taxon>
        <taxon>Ascomycota</taxon>
        <taxon>Pezizomycotina</taxon>
        <taxon>Lecanoromycetes</taxon>
        <taxon>OSLEUM clade</taxon>
        <taxon>Lecanoromycetidae</taxon>
        <taxon>Lecanorales</taxon>
        <taxon>Lecanorineae</taxon>
        <taxon>Parmeliaceae</taxon>
        <taxon>Letharia</taxon>
    </lineage>
</organism>
<feature type="compositionally biased region" description="Basic and acidic residues" evidence="1">
    <location>
        <begin position="159"/>
        <end position="190"/>
    </location>
</feature>
<gene>
    <name evidence="2" type="ORF">HO173_001265</name>
</gene>
<dbReference type="GeneID" id="59282940"/>
<feature type="compositionally biased region" description="Basic and acidic residues" evidence="1">
    <location>
        <begin position="199"/>
        <end position="210"/>
    </location>
</feature>
<feature type="compositionally biased region" description="Basic and acidic residues" evidence="1">
    <location>
        <begin position="79"/>
        <end position="110"/>
    </location>
</feature>
<dbReference type="AlphaFoldDB" id="A0A8H6L9D3"/>
<reference evidence="2 3" key="1">
    <citation type="journal article" date="2020" name="Genomics">
        <title>Complete, high-quality genomes from long-read metagenomic sequencing of two wolf lichen thalli reveals enigmatic genome architecture.</title>
        <authorList>
            <person name="McKenzie S.K."/>
            <person name="Walston R.F."/>
            <person name="Allen J.L."/>
        </authorList>
    </citation>
    <scope>NUCLEOTIDE SEQUENCE [LARGE SCALE GENOMIC DNA]</scope>
    <source>
        <strain evidence="2">WasteWater2</strain>
    </source>
</reference>
<evidence type="ECO:0000313" key="2">
    <source>
        <dbReference type="EMBL" id="KAF6240594.1"/>
    </source>
</evidence>
<feature type="compositionally biased region" description="Basic and acidic residues" evidence="1">
    <location>
        <begin position="219"/>
        <end position="231"/>
    </location>
</feature>
<comment type="caution">
    <text evidence="2">The sequence shown here is derived from an EMBL/GenBank/DDBJ whole genome shotgun (WGS) entry which is preliminary data.</text>
</comment>
<evidence type="ECO:0000256" key="1">
    <source>
        <dbReference type="SAM" id="MobiDB-lite"/>
    </source>
</evidence>
<feature type="compositionally biased region" description="Basic and acidic residues" evidence="1">
    <location>
        <begin position="281"/>
        <end position="303"/>
    </location>
</feature>
<feature type="compositionally biased region" description="Basic residues" evidence="1">
    <location>
        <begin position="66"/>
        <end position="78"/>
    </location>
</feature>
<feature type="compositionally biased region" description="Basic and acidic residues" evidence="1">
    <location>
        <begin position="48"/>
        <end position="65"/>
    </location>
</feature>
<proteinExistence type="predicted"/>
<feature type="region of interest" description="Disordered" evidence="1">
    <location>
        <begin position="1"/>
        <end position="304"/>
    </location>
</feature>
<keyword evidence="3" id="KW-1185">Reference proteome</keyword>
<evidence type="ECO:0008006" key="4">
    <source>
        <dbReference type="Google" id="ProtNLM"/>
    </source>
</evidence>
<dbReference type="RefSeq" id="XP_037169853.1">
    <property type="nucleotide sequence ID" value="XM_037303206.1"/>
</dbReference>
<accession>A0A8H6L9D3</accession>
<dbReference type="Proteomes" id="UP000578531">
    <property type="component" value="Unassembled WGS sequence"/>
</dbReference>
<dbReference type="OrthoDB" id="5236983at2759"/>
<feature type="compositionally biased region" description="Basic and acidic residues" evidence="1">
    <location>
        <begin position="119"/>
        <end position="150"/>
    </location>
</feature>
<name>A0A8H6L9D3_9LECA</name>
<dbReference type="EMBL" id="JACCJC010000003">
    <property type="protein sequence ID" value="KAF6240594.1"/>
    <property type="molecule type" value="Genomic_DNA"/>
</dbReference>
<evidence type="ECO:0000313" key="3">
    <source>
        <dbReference type="Proteomes" id="UP000578531"/>
    </source>
</evidence>